<reference evidence="12" key="2">
    <citation type="submission" date="2007-04" db="EMBL/GenBank/DDBJ databases">
        <title>The genome of the human body louse.</title>
        <authorList>
            <consortium name="The Human Body Louse Genome Consortium"/>
            <person name="Kirkness E."/>
            <person name="Walenz B."/>
            <person name="Hass B."/>
            <person name="Bruggner R."/>
            <person name="Strausberg R."/>
        </authorList>
    </citation>
    <scope>NUCLEOTIDE SEQUENCE</scope>
    <source>
        <strain evidence="12">USDA</strain>
    </source>
</reference>
<keyword evidence="5" id="KW-0127">Catecholamine biosynthesis</keyword>
<evidence type="ECO:0000313" key="14">
    <source>
        <dbReference type="Proteomes" id="UP000009046"/>
    </source>
</evidence>
<dbReference type="AlphaFoldDB" id="E0VCM6"/>
<dbReference type="InParanoid" id="E0VCM6"/>
<comment type="cofactor">
    <cofactor evidence="1 10">
        <name>pyridoxal 5'-phosphate</name>
        <dbReference type="ChEBI" id="CHEBI:597326"/>
    </cofactor>
</comment>
<dbReference type="eggNOG" id="KOG0628">
    <property type="taxonomic scope" value="Eukaryota"/>
</dbReference>
<dbReference type="GO" id="GO:0006548">
    <property type="term" value="P:L-histidine catabolic process"/>
    <property type="evidence" value="ECO:0007669"/>
    <property type="project" value="TreeGrafter"/>
</dbReference>
<keyword evidence="11" id="KW-0812">Transmembrane</keyword>
<dbReference type="Pfam" id="PF00282">
    <property type="entry name" value="Pyridoxal_deC"/>
    <property type="match status" value="1"/>
</dbReference>
<dbReference type="GeneID" id="8237978"/>
<proteinExistence type="inferred from homology"/>
<evidence type="ECO:0000256" key="2">
    <source>
        <dbReference type="ARBA" id="ARBA00009533"/>
    </source>
</evidence>
<dbReference type="OMA" id="MEDWDEI"/>
<name>E0VCM6_PEDHC</name>
<evidence type="ECO:0000313" key="12">
    <source>
        <dbReference type="EMBL" id="EEB11132.1"/>
    </source>
</evidence>
<evidence type="ECO:0000256" key="7">
    <source>
        <dbReference type="ARBA" id="ARBA00022898"/>
    </source>
</evidence>
<evidence type="ECO:0000256" key="8">
    <source>
        <dbReference type="ARBA" id="ARBA00023239"/>
    </source>
</evidence>
<evidence type="ECO:0000256" key="9">
    <source>
        <dbReference type="ARBA" id="ARBA00039946"/>
    </source>
</evidence>
<keyword evidence="8 10" id="KW-0456">Lyase</keyword>
<dbReference type="STRING" id="121224.E0VCM6"/>
<keyword evidence="14" id="KW-1185">Reference proteome</keyword>
<dbReference type="GO" id="GO:0005737">
    <property type="term" value="C:cytoplasm"/>
    <property type="evidence" value="ECO:0007669"/>
    <property type="project" value="TreeGrafter"/>
</dbReference>
<accession>E0VCM6</accession>
<evidence type="ECO:0000256" key="5">
    <source>
        <dbReference type="ARBA" id="ARBA00022584"/>
    </source>
</evidence>
<dbReference type="InterPro" id="IPR010977">
    <property type="entry name" value="Aromatic_deC"/>
</dbReference>
<dbReference type="CTD" id="8237978"/>
<dbReference type="HOGENOM" id="CLU_1697633_0_0_1"/>
<evidence type="ECO:0000256" key="1">
    <source>
        <dbReference type="ARBA" id="ARBA00001933"/>
    </source>
</evidence>
<organism>
    <name type="scientific">Pediculus humanus subsp. corporis</name>
    <name type="common">Body louse</name>
    <dbReference type="NCBI Taxonomy" id="121224"/>
    <lineage>
        <taxon>Eukaryota</taxon>
        <taxon>Metazoa</taxon>
        <taxon>Ecdysozoa</taxon>
        <taxon>Arthropoda</taxon>
        <taxon>Hexapoda</taxon>
        <taxon>Insecta</taxon>
        <taxon>Pterygota</taxon>
        <taxon>Neoptera</taxon>
        <taxon>Paraneoptera</taxon>
        <taxon>Psocodea</taxon>
        <taxon>Troctomorpha</taxon>
        <taxon>Phthiraptera</taxon>
        <taxon>Anoplura</taxon>
        <taxon>Pediculidae</taxon>
        <taxon>Pediculus</taxon>
    </lineage>
</organism>
<evidence type="ECO:0000256" key="4">
    <source>
        <dbReference type="ARBA" id="ARBA00012320"/>
    </source>
</evidence>
<evidence type="ECO:0000256" key="11">
    <source>
        <dbReference type="SAM" id="Phobius"/>
    </source>
</evidence>
<reference evidence="12" key="1">
    <citation type="submission" date="2007-04" db="EMBL/GenBank/DDBJ databases">
        <title>Annotation of Pediculus humanus corporis strain USDA.</title>
        <authorList>
            <person name="Kirkness E."/>
            <person name="Hannick L."/>
            <person name="Hass B."/>
            <person name="Bruggner R."/>
            <person name="Lawson D."/>
            <person name="Bidwell S."/>
            <person name="Joardar V."/>
            <person name="Caler E."/>
            <person name="Walenz B."/>
            <person name="Inman J."/>
            <person name="Schobel S."/>
            <person name="Galinsky K."/>
            <person name="Amedeo P."/>
            <person name="Strausberg R."/>
        </authorList>
    </citation>
    <scope>NUCLEOTIDE SEQUENCE</scope>
    <source>
        <strain evidence="12">USDA</strain>
    </source>
</reference>
<dbReference type="Proteomes" id="UP000009046">
    <property type="component" value="Unassembled WGS sequence"/>
</dbReference>
<dbReference type="EMBL" id="AAZO01001079">
    <property type="status" value="NOT_ANNOTATED_CDS"/>
    <property type="molecule type" value="Genomic_DNA"/>
</dbReference>
<dbReference type="Gene3D" id="3.40.640.10">
    <property type="entry name" value="Type I PLP-dependent aspartate aminotransferase-like (Major domain)"/>
    <property type="match status" value="1"/>
</dbReference>
<comment type="similarity">
    <text evidence="2 10">Belongs to the group II decarboxylase family.</text>
</comment>
<keyword evidence="11" id="KW-0472">Membrane</keyword>
<keyword evidence="6" id="KW-0210">Decarboxylase</keyword>
<dbReference type="VEuPathDB" id="VectorBase:PHUM090520"/>
<dbReference type="RefSeq" id="XP_002423870.1">
    <property type="nucleotide sequence ID" value="XM_002423825.1"/>
</dbReference>
<dbReference type="EnsemblMetazoa" id="PHUM090520-RA">
    <property type="protein sequence ID" value="PHUM090520-PA"/>
    <property type="gene ID" value="PHUM090520"/>
</dbReference>
<protein>
    <recommendedName>
        <fullName evidence="9">Histidine decarboxylase</fullName>
        <ecNumber evidence="4">4.1.1.22</ecNumber>
    </recommendedName>
</protein>
<dbReference type="OrthoDB" id="639767at2759"/>
<dbReference type="GO" id="GO:0042423">
    <property type="term" value="P:catecholamine biosynthetic process"/>
    <property type="evidence" value="ECO:0007669"/>
    <property type="project" value="UniProtKB-KW"/>
</dbReference>
<dbReference type="PANTHER" id="PTHR11999">
    <property type="entry name" value="GROUP II PYRIDOXAL-5-PHOSPHATE DECARBOXYLASE"/>
    <property type="match status" value="1"/>
</dbReference>
<evidence type="ECO:0000256" key="3">
    <source>
        <dbReference type="ARBA" id="ARBA00011738"/>
    </source>
</evidence>
<dbReference type="GO" id="GO:0030170">
    <property type="term" value="F:pyridoxal phosphate binding"/>
    <property type="evidence" value="ECO:0007669"/>
    <property type="project" value="InterPro"/>
</dbReference>
<evidence type="ECO:0000256" key="6">
    <source>
        <dbReference type="ARBA" id="ARBA00022793"/>
    </source>
</evidence>
<feature type="transmembrane region" description="Helical" evidence="11">
    <location>
        <begin position="137"/>
        <end position="154"/>
    </location>
</feature>
<dbReference type="Gene3D" id="3.90.1150.10">
    <property type="entry name" value="Aspartate Aminotransferase, domain 1"/>
    <property type="match status" value="1"/>
</dbReference>
<dbReference type="InterPro" id="IPR015422">
    <property type="entry name" value="PyrdxlP-dep_Trfase_small"/>
</dbReference>
<gene>
    <name evidence="13" type="primary">8237978</name>
    <name evidence="12" type="ORF">Phum_PHUM090520</name>
</gene>
<keyword evidence="7 10" id="KW-0663">Pyridoxal phosphate</keyword>
<dbReference type="GO" id="GO:0004398">
    <property type="term" value="F:histidine decarboxylase activity"/>
    <property type="evidence" value="ECO:0007669"/>
    <property type="project" value="UniProtKB-EC"/>
</dbReference>
<comment type="subunit">
    <text evidence="3">Homodimer.</text>
</comment>
<dbReference type="EMBL" id="DS235059">
    <property type="protein sequence ID" value="EEB11132.1"/>
    <property type="molecule type" value="Genomic_DNA"/>
</dbReference>
<dbReference type="InterPro" id="IPR002129">
    <property type="entry name" value="PyrdxlP-dep_de-COase"/>
</dbReference>
<dbReference type="InterPro" id="IPR015421">
    <property type="entry name" value="PyrdxlP-dep_Trfase_major"/>
</dbReference>
<reference evidence="13" key="3">
    <citation type="submission" date="2021-02" db="UniProtKB">
        <authorList>
            <consortium name="EnsemblMetazoa"/>
        </authorList>
    </citation>
    <scope>IDENTIFICATION</scope>
    <source>
        <strain evidence="13">USDA</strain>
    </source>
</reference>
<dbReference type="GO" id="GO:0001694">
    <property type="term" value="P:histamine biosynthetic process"/>
    <property type="evidence" value="ECO:0007669"/>
    <property type="project" value="TreeGrafter"/>
</dbReference>
<dbReference type="KEGG" id="phu:Phum_PHUM090520"/>
<keyword evidence="11" id="KW-1133">Transmembrane helix</keyword>
<dbReference type="SUPFAM" id="SSF53383">
    <property type="entry name" value="PLP-dependent transferases"/>
    <property type="match status" value="1"/>
</dbReference>
<evidence type="ECO:0000256" key="10">
    <source>
        <dbReference type="RuleBase" id="RU000382"/>
    </source>
</evidence>
<sequence>MKIQHWQIPLSKRFRALKLWFVIRSFGVKGLQNHIRNSVNLAEKFERLIMEDSRFEIPAARHLGLVVFRLIGDNELTEKLLKKLNLKGKIHCVPASLKRTTINDLMEDWDEIKTTADEVIKEKNEILITDKKSKMSLAGKIIIIIILNIFFFLVK</sequence>
<dbReference type="InterPro" id="IPR015424">
    <property type="entry name" value="PyrdxlP-dep_Trfase"/>
</dbReference>
<dbReference type="PANTHER" id="PTHR11999:SF68">
    <property type="entry name" value="HISTIDINE DECARBOXYLASE"/>
    <property type="match status" value="1"/>
</dbReference>
<evidence type="ECO:0000313" key="13">
    <source>
        <dbReference type="EnsemblMetazoa" id="PHUM090520-PA"/>
    </source>
</evidence>
<dbReference type="EC" id="4.1.1.22" evidence="4"/>
<dbReference type="PRINTS" id="PR00800">
    <property type="entry name" value="YHDCRBOXLASE"/>
</dbReference>